<keyword evidence="4" id="KW-0249">Electron transport</keyword>
<evidence type="ECO:0000313" key="9">
    <source>
        <dbReference type="EMBL" id="PHP67314.1"/>
    </source>
</evidence>
<dbReference type="PROSITE" id="PS51007">
    <property type="entry name" value="CYTC"/>
    <property type="match status" value="1"/>
</dbReference>
<evidence type="ECO:0000256" key="2">
    <source>
        <dbReference type="ARBA" id="ARBA00022617"/>
    </source>
</evidence>
<keyword evidence="1" id="KW-0813">Transport</keyword>
<keyword evidence="2 6" id="KW-0349">Heme</keyword>
<dbReference type="AlphaFoldDB" id="A0A2G1QPC5"/>
<proteinExistence type="predicted"/>
<gene>
    <name evidence="9" type="ORF">CSC94_09750</name>
</gene>
<dbReference type="InterPro" id="IPR009056">
    <property type="entry name" value="Cyt_c-like_dom"/>
</dbReference>
<dbReference type="GO" id="GO:0046872">
    <property type="term" value="F:metal ion binding"/>
    <property type="evidence" value="ECO:0007669"/>
    <property type="project" value="UniProtKB-KW"/>
</dbReference>
<name>A0A2G1QPC5_9HYPH</name>
<keyword evidence="5 6" id="KW-0408">Iron</keyword>
<organism evidence="9 10">
    <name type="scientific">Zhengella mangrovi</name>
    <dbReference type="NCBI Taxonomy" id="1982044"/>
    <lineage>
        <taxon>Bacteria</taxon>
        <taxon>Pseudomonadati</taxon>
        <taxon>Pseudomonadota</taxon>
        <taxon>Alphaproteobacteria</taxon>
        <taxon>Hyphomicrobiales</taxon>
        <taxon>Notoacmeibacteraceae</taxon>
        <taxon>Zhengella</taxon>
    </lineage>
</organism>
<dbReference type="SUPFAM" id="SSF46626">
    <property type="entry name" value="Cytochrome c"/>
    <property type="match status" value="1"/>
</dbReference>
<keyword evidence="3 6" id="KW-0479">Metal-binding</keyword>
<dbReference type="PANTHER" id="PTHR11961">
    <property type="entry name" value="CYTOCHROME C"/>
    <property type="match status" value="1"/>
</dbReference>
<dbReference type="Gene3D" id="1.10.760.10">
    <property type="entry name" value="Cytochrome c-like domain"/>
    <property type="match status" value="1"/>
</dbReference>
<evidence type="ECO:0000256" key="1">
    <source>
        <dbReference type="ARBA" id="ARBA00022448"/>
    </source>
</evidence>
<evidence type="ECO:0000256" key="6">
    <source>
        <dbReference type="PROSITE-ProRule" id="PRU00433"/>
    </source>
</evidence>
<comment type="caution">
    <text evidence="9">The sequence shown here is derived from an EMBL/GenBank/DDBJ whole genome shotgun (WGS) entry which is preliminary data.</text>
</comment>
<evidence type="ECO:0000256" key="3">
    <source>
        <dbReference type="ARBA" id="ARBA00022723"/>
    </source>
</evidence>
<sequence length="127" mass="13366">MKIRTALGLSVVAAMTALAMPAHADGDAAAGKKVFNKCKACHDVKGKNKVGPHLDGVIGRTAGTVEGFKYSDAMKAKGAEGLVWNNDTLAEYLKDPKGYIPGNKMAFAGLKKDEDVANVIAYIDAEQ</sequence>
<feature type="chain" id="PRO_5013941503" description="Cytochrome c domain-containing protein" evidence="7">
    <location>
        <begin position="25"/>
        <end position="127"/>
    </location>
</feature>
<evidence type="ECO:0000256" key="5">
    <source>
        <dbReference type="ARBA" id="ARBA00023004"/>
    </source>
</evidence>
<dbReference type="EMBL" id="PDVP01000004">
    <property type="protein sequence ID" value="PHP67314.1"/>
    <property type="molecule type" value="Genomic_DNA"/>
</dbReference>
<feature type="signal peptide" evidence="7">
    <location>
        <begin position="1"/>
        <end position="24"/>
    </location>
</feature>
<dbReference type="OrthoDB" id="9805828at2"/>
<evidence type="ECO:0000313" key="10">
    <source>
        <dbReference type="Proteomes" id="UP000221168"/>
    </source>
</evidence>
<feature type="domain" description="Cytochrome c" evidence="8">
    <location>
        <begin position="26"/>
        <end position="127"/>
    </location>
</feature>
<dbReference type="RefSeq" id="WP_099306141.1">
    <property type="nucleotide sequence ID" value="NZ_PDVP01000004.1"/>
</dbReference>
<evidence type="ECO:0000256" key="4">
    <source>
        <dbReference type="ARBA" id="ARBA00022982"/>
    </source>
</evidence>
<evidence type="ECO:0000256" key="7">
    <source>
        <dbReference type="SAM" id="SignalP"/>
    </source>
</evidence>
<evidence type="ECO:0000259" key="8">
    <source>
        <dbReference type="PROSITE" id="PS51007"/>
    </source>
</evidence>
<protein>
    <recommendedName>
        <fullName evidence="8">Cytochrome c domain-containing protein</fullName>
    </recommendedName>
</protein>
<dbReference type="InterPro" id="IPR002327">
    <property type="entry name" value="Cyt_c_1A/1B"/>
</dbReference>
<dbReference type="Pfam" id="PF00034">
    <property type="entry name" value="Cytochrom_C"/>
    <property type="match status" value="1"/>
</dbReference>
<dbReference type="Proteomes" id="UP000221168">
    <property type="component" value="Unassembled WGS sequence"/>
</dbReference>
<keyword evidence="7" id="KW-0732">Signal</keyword>
<dbReference type="PRINTS" id="PR00604">
    <property type="entry name" value="CYTCHRMECIAB"/>
</dbReference>
<keyword evidence="10" id="KW-1185">Reference proteome</keyword>
<dbReference type="GO" id="GO:0009055">
    <property type="term" value="F:electron transfer activity"/>
    <property type="evidence" value="ECO:0007669"/>
    <property type="project" value="InterPro"/>
</dbReference>
<reference evidence="9 10" key="1">
    <citation type="submission" date="2017-10" db="EMBL/GenBank/DDBJ databases">
        <title>Sedimentibacterium mangrovi gen. nov., sp. nov., a novel member of family Phyllobacteriacea isolated from mangrove sediment.</title>
        <authorList>
            <person name="Liao H."/>
            <person name="Tian Y."/>
        </authorList>
    </citation>
    <scope>NUCLEOTIDE SEQUENCE [LARGE SCALE GENOMIC DNA]</scope>
    <source>
        <strain evidence="9 10">X9-2-2</strain>
    </source>
</reference>
<dbReference type="GO" id="GO:0020037">
    <property type="term" value="F:heme binding"/>
    <property type="evidence" value="ECO:0007669"/>
    <property type="project" value="InterPro"/>
</dbReference>
<dbReference type="InterPro" id="IPR036909">
    <property type="entry name" value="Cyt_c-like_dom_sf"/>
</dbReference>
<accession>A0A2G1QPC5</accession>